<dbReference type="InterPro" id="IPR000160">
    <property type="entry name" value="GGDEF_dom"/>
</dbReference>
<feature type="domain" description="HD-GYP" evidence="5">
    <location>
        <begin position="314"/>
        <end position="509"/>
    </location>
</feature>
<dbReference type="EMBL" id="AFNU02000009">
    <property type="protein sequence ID" value="ERJ11593.1"/>
    <property type="molecule type" value="Genomic_DNA"/>
</dbReference>
<dbReference type="PANTHER" id="PTHR43155:SF2">
    <property type="entry name" value="CYCLIC DI-GMP PHOSPHODIESTERASE PA4108"/>
    <property type="match status" value="1"/>
</dbReference>
<dbReference type="SUPFAM" id="SSF109604">
    <property type="entry name" value="HD-domain/PDEase-like"/>
    <property type="match status" value="1"/>
</dbReference>
<dbReference type="PROSITE" id="PS51831">
    <property type="entry name" value="HD"/>
    <property type="match status" value="1"/>
</dbReference>
<feature type="transmembrane region" description="Helical" evidence="1">
    <location>
        <begin position="104"/>
        <end position="121"/>
    </location>
</feature>
<evidence type="ECO:0000313" key="6">
    <source>
        <dbReference type="EMBL" id="ERJ11593.1"/>
    </source>
</evidence>
<keyword evidence="1" id="KW-0472">Membrane</keyword>
<evidence type="ECO:0000259" key="2">
    <source>
        <dbReference type="PROSITE" id="PS50168"/>
    </source>
</evidence>
<dbReference type="InterPro" id="IPR043128">
    <property type="entry name" value="Rev_trsase/Diguanyl_cyclase"/>
</dbReference>
<keyword evidence="1" id="KW-1133">Transmembrane helix</keyword>
<dbReference type="PROSITE" id="PS51832">
    <property type="entry name" value="HD_GYP"/>
    <property type="match status" value="1"/>
</dbReference>
<dbReference type="Pfam" id="PF00990">
    <property type="entry name" value="GGDEF"/>
    <property type="match status" value="1"/>
</dbReference>
<dbReference type="Pfam" id="PF13487">
    <property type="entry name" value="HD_5"/>
    <property type="match status" value="1"/>
</dbReference>
<evidence type="ECO:0000256" key="1">
    <source>
        <dbReference type="SAM" id="Phobius"/>
    </source>
</evidence>
<dbReference type="InterPro" id="IPR003607">
    <property type="entry name" value="HD/PDEase_dom"/>
</dbReference>
<accession>U2E8X3</accession>
<dbReference type="Gene3D" id="3.30.70.270">
    <property type="match status" value="1"/>
</dbReference>
<keyword evidence="1" id="KW-0812">Transmembrane</keyword>
<evidence type="ECO:0000259" key="4">
    <source>
        <dbReference type="PROSITE" id="PS51831"/>
    </source>
</evidence>
<feature type="transmembrane region" description="Helical" evidence="1">
    <location>
        <begin position="21"/>
        <end position="44"/>
    </location>
</feature>
<feature type="domain" description="HD" evidence="4">
    <location>
        <begin position="336"/>
        <end position="458"/>
    </location>
</feature>
<dbReference type="PROSITE" id="PS50887">
    <property type="entry name" value="GGDEF"/>
    <property type="match status" value="1"/>
</dbReference>
<name>U2E8X3_9MOLU</name>
<feature type="domain" description="DED" evidence="2">
    <location>
        <begin position="299"/>
        <end position="384"/>
    </location>
</feature>
<sequence>MIYKNTLNFNKLKSANYSIHLLATINFIFVIILNTTLEITQVLYRLPLHWIIILSNIQIITLLFVSYKYLSKGFITALFFSFVNIIHIYYKYSSSDNPLYVQIMSYRFITILLSALVVMLASKQKKYQKSIEDNGYIDSITEAFNHRYFQERLDLELLRINRNDSTLGTIMIDIDNFSKFNETFSHRVGDHLLKFTSDVIKSELRLIDIVCRYGADEFIVILPDIKKNQLLQLSEQILTNFNQSILKEHQFNNIKDINVSLSMGFTIYPEVASNRNELISQSEYALHHAKQTGRSNIKIYRDVFNDIRTILSSTERELMTSLRTLLGTVSAKDRYTLGHSERVMDYVIKIGKQMNLDQNRIKILKIAALLHDIGKVEIPQQVLNKKGKLTEEEFEMIRQHPVYSADIVEPLAGLGELYKIIKHHHERIDGRGYPSQLAGDEIPLESRILTVADSFDAMLSSRPYKEPLDYNQAIEELKNCSGKQFDEEVVQAFIMSFNTSEIKENELNN</sequence>
<gene>
    <name evidence="6" type="ORF">HLPCO_002294</name>
</gene>
<dbReference type="InterPro" id="IPR006674">
    <property type="entry name" value="HD_domain"/>
</dbReference>
<dbReference type="CDD" id="cd00077">
    <property type="entry name" value="HDc"/>
    <property type="match status" value="1"/>
</dbReference>
<evidence type="ECO:0000313" key="7">
    <source>
        <dbReference type="Proteomes" id="UP000005707"/>
    </source>
</evidence>
<proteinExistence type="predicted"/>
<dbReference type="PANTHER" id="PTHR43155">
    <property type="entry name" value="CYCLIC DI-GMP PHOSPHODIESTERASE PA4108-RELATED"/>
    <property type="match status" value="1"/>
</dbReference>
<dbReference type="InParanoid" id="U2E8X3"/>
<dbReference type="InterPro" id="IPR029787">
    <property type="entry name" value="Nucleotide_cyclase"/>
</dbReference>
<evidence type="ECO:0000259" key="5">
    <source>
        <dbReference type="PROSITE" id="PS51832"/>
    </source>
</evidence>
<reference evidence="6 7" key="2">
    <citation type="journal article" date="2013" name="PLoS ONE">
        <title>INDIGO - INtegrated Data Warehouse of MIcrobial GenOmes with Examples from the Red Sea Extremophiles.</title>
        <authorList>
            <person name="Alam I."/>
            <person name="Antunes A."/>
            <person name="Kamau A.A."/>
            <person name="Ba Alawi W."/>
            <person name="Kalkatawi M."/>
            <person name="Stingl U."/>
            <person name="Bajic V.B."/>
        </authorList>
    </citation>
    <scope>NUCLEOTIDE SEQUENCE [LARGE SCALE GENOMIC DNA]</scope>
    <source>
        <strain evidence="6 7">SSD-17B</strain>
    </source>
</reference>
<dbReference type="Proteomes" id="UP000005707">
    <property type="component" value="Unassembled WGS sequence"/>
</dbReference>
<dbReference type="GO" id="GO:0016787">
    <property type="term" value="F:hydrolase activity"/>
    <property type="evidence" value="ECO:0007669"/>
    <property type="project" value="UniProtKB-KW"/>
</dbReference>
<dbReference type="PROSITE" id="PS50168">
    <property type="entry name" value="DED"/>
    <property type="match status" value="1"/>
</dbReference>
<dbReference type="eggNOG" id="COG3437">
    <property type="taxonomic scope" value="Bacteria"/>
</dbReference>
<feature type="transmembrane region" description="Helical" evidence="1">
    <location>
        <begin position="74"/>
        <end position="92"/>
    </location>
</feature>
<dbReference type="AlphaFoldDB" id="U2E8X3"/>
<dbReference type="STRING" id="1033810.HLPCO_002294"/>
<dbReference type="NCBIfam" id="TIGR00254">
    <property type="entry name" value="GGDEF"/>
    <property type="match status" value="1"/>
</dbReference>
<feature type="transmembrane region" description="Helical" evidence="1">
    <location>
        <begin position="50"/>
        <end position="67"/>
    </location>
</feature>
<dbReference type="InterPro" id="IPR001875">
    <property type="entry name" value="DED_dom"/>
</dbReference>
<keyword evidence="7" id="KW-1185">Reference proteome</keyword>
<dbReference type="InterPro" id="IPR037522">
    <property type="entry name" value="HD_GYP_dom"/>
</dbReference>
<dbReference type="SMART" id="SM00267">
    <property type="entry name" value="GGDEF"/>
    <property type="match status" value="1"/>
</dbReference>
<reference evidence="6 7" key="1">
    <citation type="journal article" date="2011" name="J. Bacteriol.">
        <title>Genome sequence of Haloplasma contractile, an unusual contractile bacterium from a deep-sea anoxic brine lake.</title>
        <authorList>
            <person name="Antunes A."/>
            <person name="Alam I."/>
            <person name="El Dorry H."/>
            <person name="Siam R."/>
            <person name="Robertson A."/>
            <person name="Bajic V.B."/>
            <person name="Stingl U."/>
        </authorList>
    </citation>
    <scope>NUCLEOTIDE SEQUENCE [LARGE SCALE GENOMIC DNA]</scope>
    <source>
        <strain evidence="6 7">SSD-17B</strain>
    </source>
</reference>
<evidence type="ECO:0000259" key="3">
    <source>
        <dbReference type="PROSITE" id="PS50887"/>
    </source>
</evidence>
<organism evidence="6 7">
    <name type="scientific">Haloplasma contractile SSD-17B</name>
    <dbReference type="NCBI Taxonomy" id="1033810"/>
    <lineage>
        <taxon>Bacteria</taxon>
        <taxon>Bacillati</taxon>
        <taxon>Mycoplasmatota</taxon>
        <taxon>Mollicutes</taxon>
        <taxon>Haloplasmatales</taxon>
        <taxon>Haloplasmataceae</taxon>
        <taxon>Haloplasma</taxon>
    </lineage>
</organism>
<dbReference type="SMART" id="SM00471">
    <property type="entry name" value="HDc"/>
    <property type="match status" value="1"/>
</dbReference>
<protein>
    <submittedName>
        <fullName evidence="6">Metal dependent phosphohydrolase protein</fullName>
    </submittedName>
</protein>
<dbReference type="SUPFAM" id="SSF55073">
    <property type="entry name" value="Nucleotide cyclase"/>
    <property type="match status" value="1"/>
</dbReference>
<dbReference type="Gene3D" id="1.10.3210.10">
    <property type="entry name" value="Hypothetical protein af1432"/>
    <property type="match status" value="1"/>
</dbReference>
<feature type="domain" description="GGDEF" evidence="3">
    <location>
        <begin position="165"/>
        <end position="302"/>
    </location>
</feature>
<dbReference type="CDD" id="cd01949">
    <property type="entry name" value="GGDEF"/>
    <property type="match status" value="1"/>
</dbReference>
<comment type="caution">
    <text evidence="6">The sequence shown here is derived from an EMBL/GenBank/DDBJ whole genome shotgun (WGS) entry which is preliminary data.</text>
</comment>